<dbReference type="AlphaFoldDB" id="A0A0Q3FSQ5"/>
<reference evidence="2" key="2">
    <citation type="submission" date="2017-06" db="EMBL/GenBank/DDBJ databases">
        <title>WGS assembly of Brachypodium distachyon.</title>
        <authorList>
            <consortium name="The International Brachypodium Initiative"/>
            <person name="Lucas S."/>
            <person name="Harmon-Smith M."/>
            <person name="Lail K."/>
            <person name="Tice H."/>
            <person name="Grimwood J."/>
            <person name="Bruce D."/>
            <person name="Barry K."/>
            <person name="Shu S."/>
            <person name="Lindquist E."/>
            <person name="Wang M."/>
            <person name="Pitluck S."/>
            <person name="Vogel J.P."/>
            <person name="Garvin D.F."/>
            <person name="Mockler T.C."/>
            <person name="Schmutz J."/>
            <person name="Rokhsar D."/>
            <person name="Bevan M.W."/>
        </authorList>
    </citation>
    <scope>NUCLEOTIDE SEQUENCE</scope>
    <source>
        <strain evidence="2">Bd21</strain>
    </source>
</reference>
<reference evidence="3" key="3">
    <citation type="submission" date="2018-08" db="UniProtKB">
        <authorList>
            <consortium name="EnsemblPlants"/>
        </authorList>
    </citation>
    <scope>IDENTIFICATION</scope>
    <source>
        <strain evidence="3">cv. Bd21</strain>
    </source>
</reference>
<evidence type="ECO:0000259" key="1">
    <source>
        <dbReference type="Pfam" id="PF12274"/>
    </source>
</evidence>
<name>A0A0Q3FSQ5_BRADI</name>
<evidence type="ECO:0000313" key="2">
    <source>
        <dbReference type="EMBL" id="KQK02103.1"/>
    </source>
</evidence>
<dbReference type="EMBL" id="CM000882">
    <property type="protein sequence ID" value="KQK02103.1"/>
    <property type="molecule type" value="Genomic_DNA"/>
</dbReference>
<reference evidence="2 3" key="1">
    <citation type="journal article" date="2010" name="Nature">
        <title>Genome sequencing and analysis of the model grass Brachypodium distachyon.</title>
        <authorList>
            <consortium name="International Brachypodium Initiative"/>
        </authorList>
    </citation>
    <scope>NUCLEOTIDE SEQUENCE [LARGE SCALE GENOMIC DNA]</scope>
    <source>
        <strain evidence="2 3">Bd21</strain>
    </source>
</reference>
<evidence type="ECO:0000313" key="3">
    <source>
        <dbReference type="EnsemblPlants" id="KQK02103"/>
    </source>
</evidence>
<keyword evidence="4" id="KW-1185">Reference proteome</keyword>
<dbReference type="EnsemblPlants" id="KQK02103">
    <property type="protein sequence ID" value="KQK02103"/>
    <property type="gene ID" value="BRADI_3g60391v3"/>
</dbReference>
<dbReference type="ExpressionAtlas" id="A0A0Q3FSQ5">
    <property type="expression patterns" value="baseline and differential"/>
</dbReference>
<dbReference type="Gramene" id="KQK02103">
    <property type="protein sequence ID" value="KQK02103"/>
    <property type="gene ID" value="BRADI_3g60391v3"/>
</dbReference>
<dbReference type="PANTHER" id="PTHR33120:SF57">
    <property type="entry name" value="PIR2-LIKE HELICAL DOMAIN-CONTAINING PROTEIN"/>
    <property type="match status" value="1"/>
</dbReference>
<dbReference type="Pfam" id="PF12274">
    <property type="entry name" value="DUF3615"/>
    <property type="match status" value="1"/>
</dbReference>
<protein>
    <recommendedName>
        <fullName evidence="1">DUF3615 domain-containing protein</fullName>
    </recommendedName>
</protein>
<dbReference type="FunCoup" id="A0A0Q3FSQ5">
    <property type="interactions" value="201"/>
</dbReference>
<dbReference type="OrthoDB" id="694302at2759"/>
<dbReference type="InParanoid" id="A0A0Q3FSQ5"/>
<evidence type="ECO:0000313" key="4">
    <source>
        <dbReference type="Proteomes" id="UP000008810"/>
    </source>
</evidence>
<dbReference type="PANTHER" id="PTHR33120">
    <property type="entry name" value="EXPRESSED PROTEIN-RELATED"/>
    <property type="match status" value="1"/>
</dbReference>
<organism evidence="2">
    <name type="scientific">Brachypodium distachyon</name>
    <name type="common">Purple false brome</name>
    <name type="synonym">Trachynia distachya</name>
    <dbReference type="NCBI Taxonomy" id="15368"/>
    <lineage>
        <taxon>Eukaryota</taxon>
        <taxon>Viridiplantae</taxon>
        <taxon>Streptophyta</taxon>
        <taxon>Embryophyta</taxon>
        <taxon>Tracheophyta</taxon>
        <taxon>Spermatophyta</taxon>
        <taxon>Magnoliopsida</taxon>
        <taxon>Liliopsida</taxon>
        <taxon>Poales</taxon>
        <taxon>Poaceae</taxon>
        <taxon>BOP clade</taxon>
        <taxon>Pooideae</taxon>
        <taxon>Stipodae</taxon>
        <taxon>Brachypodieae</taxon>
        <taxon>Brachypodium</taxon>
    </lineage>
</organism>
<proteinExistence type="predicted"/>
<accession>A0A0Q3FSQ5</accession>
<sequence>MCNRWALDADQAIQLLLQADCNNLLDCGKNAAGIGSATVQEAYTAAAIAAQHPVPHLQASLLGPANQPLLSMASDILMPGGMLSREDTDMLQTCLVYSCQVQEQQPRGEPTMLNKWDYPMIDRIVNNFWTQHHRVVEMVKTALDQMAFDDVASSICSDEVSKYKLHFICGVNERVDGPVYKDKPSTFMYRCSHVNFLATPSAGGPPTLFFAEFHGTKVGLCCPVNVPPPRTEQVRCFYCECHGSRIVHPASKSFCGSEFEEIVLCGDELYLDWYSNDEIISHSHQVSYWADHVEYDWIYCSYSLEDDKDEGIAYFLHNEILYAKFR</sequence>
<dbReference type="Proteomes" id="UP000008810">
    <property type="component" value="Chromosome 3"/>
</dbReference>
<feature type="domain" description="DUF3615" evidence="1">
    <location>
        <begin position="156"/>
        <end position="249"/>
    </location>
</feature>
<dbReference type="InterPro" id="IPR022059">
    <property type="entry name" value="DUF3615"/>
</dbReference>
<gene>
    <name evidence="2" type="ORF">BRADI_3g60391v3</name>
</gene>